<evidence type="ECO:0000259" key="20">
    <source>
        <dbReference type="PROSITE" id="PS50873"/>
    </source>
</evidence>
<dbReference type="InterPro" id="IPR044831">
    <property type="entry name" value="Ccp1-like"/>
</dbReference>
<dbReference type="GO" id="GO:0020037">
    <property type="term" value="F:heme binding"/>
    <property type="evidence" value="ECO:0007669"/>
    <property type="project" value="InterPro"/>
</dbReference>
<proteinExistence type="inferred from homology"/>
<evidence type="ECO:0000256" key="7">
    <source>
        <dbReference type="ARBA" id="ARBA00022617"/>
    </source>
</evidence>
<dbReference type="Pfam" id="PF00141">
    <property type="entry name" value="peroxidase"/>
    <property type="match status" value="1"/>
</dbReference>
<keyword evidence="7" id="KW-0349">Heme</keyword>
<dbReference type="InterPro" id="IPR002207">
    <property type="entry name" value="Peroxidase_I"/>
</dbReference>
<dbReference type="GO" id="GO:0006281">
    <property type="term" value="P:DNA repair"/>
    <property type="evidence" value="ECO:0007669"/>
    <property type="project" value="InterPro"/>
</dbReference>
<evidence type="ECO:0000256" key="11">
    <source>
        <dbReference type="ARBA" id="ARBA00022946"/>
    </source>
</evidence>
<evidence type="ECO:0000256" key="2">
    <source>
        <dbReference type="ARBA" id="ARBA00004229"/>
    </source>
</evidence>
<evidence type="ECO:0000256" key="3">
    <source>
        <dbReference type="ARBA" id="ARBA00006873"/>
    </source>
</evidence>
<evidence type="ECO:0000256" key="17">
    <source>
        <dbReference type="ARBA" id="ARBA00047994"/>
    </source>
</evidence>
<dbReference type="EC" id="1.11.1.11" evidence="4"/>
<dbReference type="CDD" id="cd00691">
    <property type="entry name" value="ascorbate_peroxidase"/>
    <property type="match status" value="1"/>
</dbReference>
<evidence type="ECO:0000256" key="14">
    <source>
        <dbReference type="ARBA" id="ARBA00023004"/>
    </source>
</evidence>
<evidence type="ECO:0000256" key="5">
    <source>
        <dbReference type="ARBA" id="ARBA00022528"/>
    </source>
</evidence>
<feature type="domain" description="Plant heme peroxidase family profile" evidence="20">
    <location>
        <begin position="1168"/>
        <end position="1380"/>
    </location>
</feature>
<dbReference type="GO" id="GO:0042744">
    <property type="term" value="P:hydrogen peroxide catabolic process"/>
    <property type="evidence" value="ECO:0007669"/>
    <property type="project" value="UniProtKB-KW"/>
</dbReference>
<reference evidence="22" key="1">
    <citation type="submission" date="2018-02" db="EMBL/GenBank/DDBJ databases">
        <authorList>
            <person name="Cohen D.B."/>
            <person name="Kent A.D."/>
        </authorList>
    </citation>
    <scope>NUCLEOTIDE SEQUENCE</scope>
</reference>
<dbReference type="FunFam" id="1.10.420.10:FF:000005">
    <property type="entry name" value="L-ascorbate peroxidase T, chloroplastic"/>
    <property type="match status" value="1"/>
</dbReference>
<dbReference type="GO" id="GO:0046872">
    <property type="term" value="F:metal ion binding"/>
    <property type="evidence" value="ECO:0007669"/>
    <property type="project" value="UniProtKB-KW"/>
</dbReference>
<evidence type="ECO:0000256" key="9">
    <source>
        <dbReference type="ARBA" id="ARBA00022723"/>
    </source>
</evidence>
<keyword evidence="9" id="KW-0479">Metal-binding</keyword>
<keyword evidence="19" id="KW-1133">Transmembrane helix</keyword>
<evidence type="ECO:0000259" key="21">
    <source>
        <dbReference type="PROSITE" id="PS50878"/>
    </source>
</evidence>
<evidence type="ECO:0000256" key="16">
    <source>
        <dbReference type="ARBA" id="ARBA00043919"/>
    </source>
</evidence>
<comment type="subcellular location">
    <subcellularLocation>
        <location evidence="2">Plastid</location>
        <location evidence="2">Chloroplast</location>
    </subcellularLocation>
</comment>
<dbReference type="FunFam" id="1.10.520.10:FF:000007">
    <property type="entry name" value="L-ascorbate peroxidase S chloroplastic/mitochondrial"/>
    <property type="match status" value="1"/>
</dbReference>
<keyword evidence="19" id="KW-0812">Transmembrane</keyword>
<sequence>MNKGQPIQFQMAEPLSLSLTLPQRSSPTMAAFSTTATSRILPTAASASASRARLSLSSSFSSLKCLRSSPLVSHLFLNQKRSPVVRVSERGLSSAATPKCAASDPDQLKSAREDIKELLKSNFCHPILWRAITFAMSLKIISWNVRGLNDGSKRLMVRHLLKQWKADLVCLQETKLQSLSRSVVRSLWGGHHVDWLFVGSNGASGGILLLWDRRSMEKIDEALGLYTASCKFRCVDTGFEWAFTGVYGPNADHDRGLFWEEMSGVGNWWEVPWIVGGDFNVVRYPSERLGAVSISTTMSNFSEFIDSNGLMDIPMGGGRHTWSNSQSRSRIDWFLFTSSVEDHFNSLVQRRLPRLCSDHFPIQLECGHVQWGRRPFRFENMWLKSEGFLDRVKSVQKQKYIIGCVAFTSKMAENLIECAGEICLLTLAVDELSSKLKALKMDLKIWNDEEFGSLDARQASLLATIKMLDELEEDRTLTESEMTQRDQAKSDYEKTMLMEEIYPNEISTRIVEFYKTLFTDDGVRKPTLDNLPCAQLDSSVEIKDFRPISLVTGLYKIVAKVLANRLKMVLEKVVAAPQNAFVQGRQILDSVLIANECLDSRMKLRDPGVLCKLDLEKAYDHVNWGFLIYMLRRCGFIQRWCHRIYTCISTAKFSVLVNGTSCGFFPSSRGLRQGDPLSPLLFIIVMYALSRMLTRARDGGFISGFAVGRTTPITTSHLLFAGDTLILCGADSSQLGYLKGVFVWFQAVSGLKVNLGKSELVPVGSVPNVEKLAGVLGCKVAGLPMIYLGLPLGASYKNPSIWNGIIEKIEQRLAGWKRMYLSKGARVTLIKGTLSNLPTYYLSLFLIPVGVAHRMEKIQRDFLWGGLGEEFKYHLVSWDCVCEPICCGGLGIRKLVLFNQALLGKWLWRYASEKEALWRKIVESKYGGMWGGWCTNPGRGPYGTSLWKSIRRVWPKLVDSTYFKVGNGAHLLFWHHQWCGESSLKSRFPELFRLACHPEASVKDLALFEVLPAQEGADSICWKLSPQKGFSVNSFYKRLIAPVDNRYPWKSVWKPLAPSKAGESIDHLFLHCNIASDLWNFVFTLLGLQWVMPCHVVDLLACWSGCLCRVRLGWHDAGTYNKNIQDWPQRGGANGSLRFEIELKHAANAGLVNALKLLQPIKEKYSGVTYADLFQLASATAVEEAGGPKIPMKYGRVDVTGPEQCPEEGRLPDAGPPTPADHLRAVFYRMGLSDKEIVALSGAHTLGRSRPERSGWGKPETKYTKDGPGAPGGQSWTAKWLKFDNSYFKDIKERRDEDLLVLPTDAVIFEDPSFKVFAEKYAEDQEAFFKDYAEAHAKLSNLGAKFDPPEGIVINDVVSEKFVAAKYSSGKVRELSETMKQKIRAEYEAVGGSADKPLPTNYFLNIMIVIGVLAVLTSLLGN</sequence>
<dbReference type="SUPFAM" id="SSF56219">
    <property type="entry name" value="DNase I-like"/>
    <property type="match status" value="1"/>
</dbReference>
<evidence type="ECO:0000256" key="19">
    <source>
        <dbReference type="SAM" id="Phobius"/>
    </source>
</evidence>
<name>A0A2N9FGY7_FAGSY</name>
<dbReference type="InterPro" id="IPR005135">
    <property type="entry name" value="Endo/exonuclease/phosphatase"/>
</dbReference>
<dbReference type="InterPro" id="IPR002016">
    <property type="entry name" value="Haem_peroxidase"/>
</dbReference>
<dbReference type="Gene3D" id="3.60.10.10">
    <property type="entry name" value="Endonuclease/exonuclease/phosphatase"/>
    <property type="match status" value="1"/>
</dbReference>
<evidence type="ECO:0000256" key="1">
    <source>
        <dbReference type="ARBA" id="ARBA00001970"/>
    </source>
</evidence>
<keyword evidence="5" id="KW-0150">Chloroplast</keyword>
<dbReference type="GO" id="GO:0009507">
    <property type="term" value="C:chloroplast"/>
    <property type="evidence" value="ECO:0007669"/>
    <property type="project" value="UniProtKB-SubCell"/>
</dbReference>
<dbReference type="GO" id="GO:0000302">
    <property type="term" value="P:response to reactive oxygen species"/>
    <property type="evidence" value="ECO:0007669"/>
    <property type="project" value="TreeGrafter"/>
</dbReference>
<comment type="cofactor">
    <cofactor evidence="1">
        <name>heme b</name>
        <dbReference type="ChEBI" id="CHEBI:60344"/>
    </cofactor>
</comment>
<dbReference type="InterPro" id="IPR000477">
    <property type="entry name" value="RT_dom"/>
</dbReference>
<dbReference type="Gene3D" id="1.10.420.10">
    <property type="entry name" value="Peroxidase, domain 2"/>
    <property type="match status" value="1"/>
</dbReference>
<dbReference type="GO" id="GO:0034599">
    <property type="term" value="P:cellular response to oxidative stress"/>
    <property type="evidence" value="ECO:0007669"/>
    <property type="project" value="InterPro"/>
</dbReference>
<dbReference type="InterPro" id="IPR020847">
    <property type="entry name" value="AP_endonuclease_F1_BS"/>
</dbReference>
<dbReference type="PROSITE" id="PS50873">
    <property type="entry name" value="PEROXIDASE_4"/>
    <property type="match status" value="1"/>
</dbReference>
<dbReference type="InterPro" id="IPR043502">
    <property type="entry name" value="DNA/RNA_pol_sf"/>
</dbReference>
<dbReference type="PANTHER" id="PTHR31356">
    <property type="entry name" value="THYLAKOID LUMENAL 29 KDA PROTEIN, CHLOROPLASTIC-RELATED"/>
    <property type="match status" value="1"/>
</dbReference>
<organism evidence="22">
    <name type="scientific">Fagus sylvatica</name>
    <name type="common">Beechnut</name>
    <dbReference type="NCBI Taxonomy" id="28930"/>
    <lineage>
        <taxon>Eukaryota</taxon>
        <taxon>Viridiplantae</taxon>
        <taxon>Streptophyta</taxon>
        <taxon>Embryophyta</taxon>
        <taxon>Tracheophyta</taxon>
        <taxon>Spermatophyta</taxon>
        <taxon>Magnoliopsida</taxon>
        <taxon>eudicotyledons</taxon>
        <taxon>Gunneridae</taxon>
        <taxon>Pentapetalae</taxon>
        <taxon>rosids</taxon>
        <taxon>fabids</taxon>
        <taxon>Fagales</taxon>
        <taxon>Fagaceae</taxon>
        <taxon>Fagus</taxon>
    </lineage>
</organism>
<dbReference type="EMBL" id="OIVN01000835">
    <property type="protein sequence ID" value="SPC86211.1"/>
    <property type="molecule type" value="Genomic_DNA"/>
</dbReference>
<evidence type="ECO:0000256" key="6">
    <source>
        <dbReference type="ARBA" id="ARBA00022559"/>
    </source>
</evidence>
<dbReference type="InterPro" id="IPR010255">
    <property type="entry name" value="Haem_peroxidase_sf"/>
</dbReference>
<dbReference type="GO" id="GO:0004519">
    <property type="term" value="F:endonuclease activity"/>
    <property type="evidence" value="ECO:0007669"/>
    <property type="project" value="InterPro"/>
</dbReference>
<dbReference type="GO" id="GO:0016688">
    <property type="term" value="F:L-ascorbate peroxidase activity"/>
    <property type="evidence" value="ECO:0007669"/>
    <property type="project" value="UniProtKB-EC"/>
</dbReference>
<dbReference type="PANTHER" id="PTHR31356:SF1">
    <property type="entry name" value="L-ASCORBATE PEROXIDASE S, CHLOROPLASTIC_MITOCHONDRIAL"/>
    <property type="match status" value="1"/>
</dbReference>
<dbReference type="PROSITE" id="PS00435">
    <property type="entry name" value="PEROXIDASE_1"/>
    <property type="match status" value="1"/>
</dbReference>
<keyword evidence="10" id="KW-0106">Calcium</keyword>
<comment type="similarity">
    <text evidence="3">Belongs to the peroxidase family. Ascorbate peroxidase subfamily.</text>
</comment>
<dbReference type="CDD" id="cd01650">
    <property type="entry name" value="RT_nLTR_like"/>
    <property type="match status" value="1"/>
</dbReference>
<keyword evidence="13" id="KW-0560">Oxidoreductase</keyword>
<accession>A0A2N9FGY7</accession>
<dbReference type="PRINTS" id="PR00458">
    <property type="entry name" value="PEROXIDASE"/>
</dbReference>
<keyword evidence="11" id="KW-0809">Transit peptide</keyword>
<evidence type="ECO:0000256" key="13">
    <source>
        <dbReference type="ARBA" id="ARBA00023002"/>
    </source>
</evidence>
<dbReference type="SUPFAM" id="SSF48113">
    <property type="entry name" value="Heme-dependent peroxidases"/>
    <property type="match status" value="1"/>
</dbReference>
<gene>
    <name evidence="22" type="ORF">FSB_LOCUS14093</name>
</gene>
<evidence type="ECO:0000256" key="15">
    <source>
        <dbReference type="ARBA" id="ARBA00023324"/>
    </source>
</evidence>
<keyword evidence="15" id="KW-0376">Hydrogen peroxide</keyword>
<evidence type="ECO:0000256" key="8">
    <source>
        <dbReference type="ARBA" id="ARBA00022640"/>
    </source>
</evidence>
<evidence type="ECO:0000256" key="10">
    <source>
        <dbReference type="ARBA" id="ARBA00022837"/>
    </source>
</evidence>
<evidence type="ECO:0000256" key="12">
    <source>
        <dbReference type="ARBA" id="ARBA00022958"/>
    </source>
</evidence>
<comment type="catalytic activity">
    <reaction evidence="17">
        <text>L-ascorbate + H2O2 = L-dehydroascorbate + 2 H2O</text>
        <dbReference type="Rhea" id="RHEA:22996"/>
        <dbReference type="ChEBI" id="CHEBI:15377"/>
        <dbReference type="ChEBI" id="CHEBI:16240"/>
        <dbReference type="ChEBI" id="CHEBI:38290"/>
        <dbReference type="ChEBI" id="CHEBI:58539"/>
        <dbReference type="EC" id="1.11.1.11"/>
    </reaction>
</comment>
<keyword evidence="6" id="KW-0575">Peroxidase</keyword>
<feature type="domain" description="Reverse transcriptase" evidence="21">
    <location>
        <begin position="512"/>
        <end position="792"/>
    </location>
</feature>
<feature type="transmembrane region" description="Helical" evidence="19">
    <location>
        <begin position="1402"/>
        <end position="1421"/>
    </location>
</feature>
<evidence type="ECO:0000256" key="4">
    <source>
        <dbReference type="ARBA" id="ARBA00012940"/>
    </source>
</evidence>
<feature type="compositionally biased region" description="Basic and acidic residues" evidence="18">
    <location>
        <begin position="1249"/>
        <end position="1265"/>
    </location>
</feature>
<keyword evidence="19" id="KW-0472">Membrane</keyword>
<keyword evidence="14" id="KW-0408">Iron</keyword>
<dbReference type="PROSITE" id="PS00726">
    <property type="entry name" value="AP_NUCLEASE_F1_1"/>
    <property type="match status" value="1"/>
</dbReference>
<dbReference type="Gene3D" id="1.10.520.10">
    <property type="match status" value="1"/>
</dbReference>
<dbReference type="PRINTS" id="PR00459">
    <property type="entry name" value="ASPEROXIDASE"/>
</dbReference>
<dbReference type="GO" id="GO:0003677">
    <property type="term" value="F:DNA binding"/>
    <property type="evidence" value="ECO:0007669"/>
    <property type="project" value="InterPro"/>
</dbReference>
<protein>
    <recommendedName>
        <fullName evidence="4">L-ascorbate peroxidase</fullName>
        <ecNumber evidence="4">1.11.1.11</ecNumber>
    </recommendedName>
</protein>
<dbReference type="Pfam" id="PF00078">
    <property type="entry name" value="RVT_1"/>
    <property type="match status" value="1"/>
</dbReference>
<keyword evidence="8" id="KW-0934">Plastid</keyword>
<dbReference type="SUPFAM" id="SSF56672">
    <property type="entry name" value="DNA/RNA polymerases"/>
    <property type="match status" value="1"/>
</dbReference>
<dbReference type="InterPro" id="IPR019793">
    <property type="entry name" value="Peroxidases_heam-ligand_BS"/>
</dbReference>
<dbReference type="Pfam" id="PF03372">
    <property type="entry name" value="Exo_endo_phos"/>
    <property type="match status" value="1"/>
</dbReference>
<evidence type="ECO:0000256" key="18">
    <source>
        <dbReference type="SAM" id="MobiDB-lite"/>
    </source>
</evidence>
<comment type="function">
    <text evidence="16">Plays a key role in hydrogen peroxide removal.</text>
</comment>
<evidence type="ECO:0000313" key="22">
    <source>
        <dbReference type="EMBL" id="SPC86211.1"/>
    </source>
</evidence>
<dbReference type="PROSITE" id="PS50878">
    <property type="entry name" value="RT_POL"/>
    <property type="match status" value="1"/>
</dbReference>
<dbReference type="InterPro" id="IPR036691">
    <property type="entry name" value="Endo/exonu/phosph_ase_sf"/>
</dbReference>
<keyword evidence="12" id="KW-0630">Potassium</keyword>
<feature type="region of interest" description="Disordered" evidence="18">
    <location>
        <begin position="1243"/>
        <end position="1272"/>
    </location>
</feature>